<keyword evidence="2" id="KW-1185">Reference proteome</keyword>
<organism evidence="1 2">
    <name type="scientific">Armillaria borealis</name>
    <dbReference type="NCBI Taxonomy" id="47425"/>
    <lineage>
        <taxon>Eukaryota</taxon>
        <taxon>Fungi</taxon>
        <taxon>Dikarya</taxon>
        <taxon>Basidiomycota</taxon>
        <taxon>Agaricomycotina</taxon>
        <taxon>Agaricomycetes</taxon>
        <taxon>Agaricomycetidae</taxon>
        <taxon>Agaricales</taxon>
        <taxon>Marasmiineae</taxon>
        <taxon>Physalacriaceae</taxon>
        <taxon>Armillaria</taxon>
    </lineage>
</organism>
<evidence type="ECO:0000313" key="1">
    <source>
        <dbReference type="EMBL" id="KAK0431614.1"/>
    </source>
</evidence>
<reference evidence="1" key="1">
    <citation type="submission" date="2023-06" db="EMBL/GenBank/DDBJ databases">
        <authorList>
            <consortium name="Lawrence Berkeley National Laboratory"/>
            <person name="Ahrendt S."/>
            <person name="Sahu N."/>
            <person name="Indic B."/>
            <person name="Wong-Bajracharya J."/>
            <person name="Merenyi Z."/>
            <person name="Ke H.-M."/>
            <person name="Monk M."/>
            <person name="Kocsube S."/>
            <person name="Drula E."/>
            <person name="Lipzen A."/>
            <person name="Balint B."/>
            <person name="Henrissat B."/>
            <person name="Andreopoulos B."/>
            <person name="Martin F.M."/>
            <person name="Harder C.B."/>
            <person name="Rigling D."/>
            <person name="Ford K.L."/>
            <person name="Foster G.D."/>
            <person name="Pangilinan J."/>
            <person name="Papanicolaou A."/>
            <person name="Barry K."/>
            <person name="LaButti K."/>
            <person name="Viragh M."/>
            <person name="Koriabine M."/>
            <person name="Yan M."/>
            <person name="Riley R."/>
            <person name="Champramary S."/>
            <person name="Plett K.L."/>
            <person name="Tsai I.J."/>
            <person name="Slot J."/>
            <person name="Sipos G."/>
            <person name="Plett J."/>
            <person name="Nagy L.G."/>
            <person name="Grigoriev I.V."/>
        </authorList>
    </citation>
    <scope>NUCLEOTIDE SEQUENCE</scope>
    <source>
        <strain evidence="1">FPL87.14</strain>
    </source>
</reference>
<protein>
    <submittedName>
        <fullName evidence="1">Uncharacterized protein</fullName>
    </submittedName>
</protein>
<evidence type="ECO:0000313" key="2">
    <source>
        <dbReference type="Proteomes" id="UP001175226"/>
    </source>
</evidence>
<comment type="caution">
    <text evidence="1">The sequence shown here is derived from an EMBL/GenBank/DDBJ whole genome shotgun (WGS) entry which is preliminary data.</text>
</comment>
<accession>A0AA39MF97</accession>
<sequence>MADTRSPPKTMHIPTELTDEIIDLVLDNSPMVHADAGNLSLSHHQFRMRAQAVLIADINISHRSHRRNPIQFFTHSPHLIPYMRMIRIISDKDQWEDQFPAIITMLTTGKGHATKIVLENVSICQLLEVEANWEAFVDATISDCLFTFSHCFQWLKELSNLQTLTFPHEDPSICCQDPSTSIPTPIPRLINFTYHPDANPINIMADDRFSVCASALCHSLSHLQITANKSNIKGVNAVLLICQTTLESLELCIMGWPLNCSLPCFFLRGYTSLQSLTFTTTEHYTARITSSLDSLAVGNILTSINVDIAIVQSSTRPSDWEDFFDVIRDRHSFPTLEKCSIHLRCACNAYTYLYTHLSTTECIIQNLINSTSHAGTPRVAIARSLGSLV</sequence>
<dbReference type="Proteomes" id="UP001175226">
    <property type="component" value="Unassembled WGS sequence"/>
</dbReference>
<name>A0AA39MF97_9AGAR</name>
<proteinExistence type="predicted"/>
<dbReference type="EMBL" id="JAUEPT010000110">
    <property type="protein sequence ID" value="KAK0431614.1"/>
    <property type="molecule type" value="Genomic_DNA"/>
</dbReference>
<gene>
    <name evidence="1" type="ORF">EV421DRAFT_1911707</name>
</gene>
<dbReference type="AlphaFoldDB" id="A0AA39MF97"/>